<keyword evidence="2" id="KW-1185">Reference proteome</keyword>
<keyword evidence="1" id="KW-0808">Transferase</keyword>
<sequence length="122" mass="14168">MEPEKVGTYPALVKSGAGYFYDEVLEYRVWLHPERGAFRRNGGNDYFVAFAQYERALAFSQRSKGAEEPLVLIRQSRYVNEPIPGKFEVVNGERLTEWQVQWLVGSKRTPGAIERFLEEHKK</sequence>
<accession>A0A7W2IBX0</accession>
<dbReference type="GO" id="GO:0016740">
    <property type="term" value="F:transferase activity"/>
    <property type="evidence" value="ECO:0007669"/>
    <property type="project" value="UniProtKB-KW"/>
</dbReference>
<protein>
    <submittedName>
        <fullName evidence="1">GCN5 family acetyltransferase</fullName>
    </submittedName>
</protein>
<dbReference type="Proteomes" id="UP000534388">
    <property type="component" value="Unassembled WGS sequence"/>
</dbReference>
<dbReference type="EMBL" id="JACEZT010000007">
    <property type="protein sequence ID" value="MBA5637754.1"/>
    <property type="molecule type" value="Genomic_DNA"/>
</dbReference>
<dbReference type="AlphaFoldDB" id="A0A7W2IBX0"/>
<comment type="caution">
    <text evidence="1">The sequence shown here is derived from an EMBL/GenBank/DDBJ whole genome shotgun (WGS) entry which is preliminary data.</text>
</comment>
<proteinExistence type="predicted"/>
<reference evidence="1 2" key="1">
    <citation type="submission" date="2020-07" db="EMBL/GenBank/DDBJ databases">
        <title>Novel species isolated from subtropical streams in China.</title>
        <authorList>
            <person name="Lu H."/>
        </authorList>
    </citation>
    <scope>NUCLEOTIDE SEQUENCE [LARGE SCALE GENOMIC DNA]</scope>
    <source>
        <strain evidence="1 2">LX20W</strain>
    </source>
</reference>
<evidence type="ECO:0000313" key="1">
    <source>
        <dbReference type="EMBL" id="MBA5637754.1"/>
    </source>
</evidence>
<evidence type="ECO:0000313" key="2">
    <source>
        <dbReference type="Proteomes" id="UP000534388"/>
    </source>
</evidence>
<name>A0A7W2IBX0_9BURK</name>
<organism evidence="1 2">
    <name type="scientific">Rugamonas brunnea</name>
    <dbReference type="NCBI Taxonomy" id="2758569"/>
    <lineage>
        <taxon>Bacteria</taxon>
        <taxon>Pseudomonadati</taxon>
        <taxon>Pseudomonadota</taxon>
        <taxon>Betaproteobacteria</taxon>
        <taxon>Burkholderiales</taxon>
        <taxon>Oxalobacteraceae</taxon>
        <taxon>Telluria group</taxon>
        <taxon>Rugamonas</taxon>
    </lineage>
</organism>
<gene>
    <name evidence="1" type="ORF">H3H37_11885</name>
</gene>